<dbReference type="AlphaFoldDB" id="A0A4Z2HV61"/>
<evidence type="ECO:0000256" key="1">
    <source>
        <dbReference type="SAM" id="MobiDB-lite"/>
    </source>
</evidence>
<organism evidence="2 3">
    <name type="scientific">Liparis tanakae</name>
    <name type="common">Tanaka's snailfish</name>
    <dbReference type="NCBI Taxonomy" id="230148"/>
    <lineage>
        <taxon>Eukaryota</taxon>
        <taxon>Metazoa</taxon>
        <taxon>Chordata</taxon>
        <taxon>Craniata</taxon>
        <taxon>Vertebrata</taxon>
        <taxon>Euteleostomi</taxon>
        <taxon>Actinopterygii</taxon>
        <taxon>Neopterygii</taxon>
        <taxon>Teleostei</taxon>
        <taxon>Neoteleostei</taxon>
        <taxon>Acanthomorphata</taxon>
        <taxon>Eupercaria</taxon>
        <taxon>Perciformes</taxon>
        <taxon>Cottioidei</taxon>
        <taxon>Cottales</taxon>
        <taxon>Liparidae</taxon>
        <taxon>Liparis</taxon>
    </lineage>
</organism>
<comment type="caution">
    <text evidence="2">The sequence shown here is derived from an EMBL/GenBank/DDBJ whole genome shotgun (WGS) entry which is preliminary data.</text>
</comment>
<protein>
    <submittedName>
        <fullName evidence="2">Forkhead box protein M1</fullName>
    </submittedName>
</protein>
<gene>
    <name evidence="2" type="primary">Foxm1</name>
    <name evidence="2" type="ORF">EYF80_020990</name>
</gene>
<evidence type="ECO:0000313" key="3">
    <source>
        <dbReference type="Proteomes" id="UP000314294"/>
    </source>
</evidence>
<feature type="region of interest" description="Disordered" evidence="1">
    <location>
        <begin position="1"/>
        <end position="45"/>
    </location>
</feature>
<keyword evidence="3" id="KW-1185">Reference proteome</keyword>
<accession>A0A4Z2HV61</accession>
<proteinExistence type="predicted"/>
<dbReference type="PANTHER" id="PTHR46878:SF1">
    <property type="entry name" value="FORKHEAD BOX PROTEIN M1"/>
    <property type="match status" value="1"/>
</dbReference>
<evidence type="ECO:0000313" key="2">
    <source>
        <dbReference type="EMBL" id="TNN68802.1"/>
    </source>
</evidence>
<dbReference type="InterPro" id="IPR042839">
    <property type="entry name" value="FOXM1"/>
</dbReference>
<dbReference type="GO" id="GO:0000086">
    <property type="term" value="P:G2/M transition of mitotic cell cycle"/>
    <property type="evidence" value="ECO:0007669"/>
    <property type="project" value="InterPro"/>
</dbReference>
<dbReference type="EMBL" id="SRLO01000184">
    <property type="protein sequence ID" value="TNN68802.1"/>
    <property type="molecule type" value="Genomic_DNA"/>
</dbReference>
<dbReference type="PANTHER" id="PTHR46878">
    <property type="entry name" value="FORKHEAD BOX PROTEIN M1"/>
    <property type="match status" value="1"/>
</dbReference>
<dbReference type="GO" id="GO:0006357">
    <property type="term" value="P:regulation of transcription by RNA polymerase II"/>
    <property type="evidence" value="ECO:0007669"/>
    <property type="project" value="TreeGrafter"/>
</dbReference>
<feature type="compositionally biased region" description="Basic residues" evidence="1">
    <location>
        <begin position="1"/>
        <end position="18"/>
    </location>
</feature>
<reference evidence="2 3" key="1">
    <citation type="submission" date="2019-03" db="EMBL/GenBank/DDBJ databases">
        <title>First draft genome of Liparis tanakae, snailfish: a comprehensive survey of snailfish specific genes.</title>
        <authorList>
            <person name="Kim W."/>
            <person name="Song I."/>
            <person name="Jeong J.-H."/>
            <person name="Kim D."/>
            <person name="Kim S."/>
            <person name="Ryu S."/>
            <person name="Song J.Y."/>
            <person name="Lee S.K."/>
        </authorList>
    </citation>
    <scope>NUCLEOTIDE SEQUENCE [LARGE SCALE GENOMIC DNA]</scope>
    <source>
        <tissue evidence="2">Muscle</tissue>
    </source>
</reference>
<dbReference type="Proteomes" id="UP000314294">
    <property type="component" value="Unassembled WGS sequence"/>
</dbReference>
<dbReference type="GO" id="GO:0042127">
    <property type="term" value="P:regulation of cell population proliferation"/>
    <property type="evidence" value="ECO:0007669"/>
    <property type="project" value="TreeGrafter"/>
</dbReference>
<sequence>MAMRRSPRRPLILRRRKLPFQQNEPPPAEPRSRAHAPGFKEPPKSLGSQCFPNGIRIMDHPSMSDTQVVVIPTTADLHSVIGALTAKGKECGVHGPNKFILLSGNGSRDNGSFCQPAAEEVDVSALGQPVKEESAHCSLDVKPLTGTKACMEIRIVQV</sequence>
<dbReference type="GO" id="GO:0005634">
    <property type="term" value="C:nucleus"/>
    <property type="evidence" value="ECO:0007669"/>
    <property type="project" value="TreeGrafter"/>
</dbReference>
<name>A0A4Z2HV61_9TELE</name>
<dbReference type="GO" id="GO:0003700">
    <property type="term" value="F:DNA-binding transcription factor activity"/>
    <property type="evidence" value="ECO:0007669"/>
    <property type="project" value="InterPro"/>
</dbReference>
<dbReference type="GO" id="GO:0000977">
    <property type="term" value="F:RNA polymerase II transcription regulatory region sequence-specific DNA binding"/>
    <property type="evidence" value="ECO:0007669"/>
    <property type="project" value="TreeGrafter"/>
</dbReference>